<keyword evidence="15" id="KW-0411">Iron-sulfur</keyword>
<evidence type="ECO:0000256" key="7">
    <source>
        <dbReference type="ARBA" id="ARBA00022741"/>
    </source>
</evidence>
<dbReference type="GO" id="GO:0005524">
    <property type="term" value="F:ATP binding"/>
    <property type="evidence" value="ECO:0007669"/>
    <property type="project" value="UniProtKB-KW"/>
</dbReference>
<evidence type="ECO:0000256" key="8">
    <source>
        <dbReference type="ARBA" id="ARBA00022763"/>
    </source>
</evidence>
<keyword evidence="14" id="KW-0408">Iron</keyword>
<evidence type="ECO:0000256" key="18">
    <source>
        <dbReference type="ARBA" id="ARBA00023242"/>
    </source>
</evidence>
<evidence type="ECO:0000256" key="14">
    <source>
        <dbReference type="ARBA" id="ARBA00023004"/>
    </source>
</evidence>
<dbReference type="Gene3D" id="2.60.120.620">
    <property type="entry name" value="q2cbj1_9rhob like domain"/>
    <property type="match status" value="1"/>
</dbReference>
<dbReference type="GO" id="GO:0043139">
    <property type="term" value="F:5'-3' DNA helicase activity"/>
    <property type="evidence" value="ECO:0007669"/>
    <property type="project" value="UniProtKB-EC"/>
</dbReference>
<dbReference type="GO" id="GO:0005506">
    <property type="term" value="F:iron ion binding"/>
    <property type="evidence" value="ECO:0007669"/>
    <property type="project" value="InterPro"/>
</dbReference>
<dbReference type="PROSITE" id="PS51471">
    <property type="entry name" value="FE2OG_OXY"/>
    <property type="match status" value="1"/>
</dbReference>
<feature type="domain" description="Helicase ATP-binding" evidence="23">
    <location>
        <begin position="7"/>
        <end position="349"/>
    </location>
</feature>
<dbReference type="NCBIfam" id="TIGR00604">
    <property type="entry name" value="rad3"/>
    <property type="match status" value="1"/>
</dbReference>
<dbReference type="InterPro" id="IPR006555">
    <property type="entry name" value="ATP-dep_Helicase_C"/>
</dbReference>
<evidence type="ECO:0000256" key="2">
    <source>
        <dbReference type="ARBA" id="ARBA00001966"/>
    </source>
</evidence>
<evidence type="ECO:0000256" key="22">
    <source>
        <dbReference type="SAM" id="MobiDB-lite"/>
    </source>
</evidence>
<dbReference type="EMBL" id="LR901806">
    <property type="protein sequence ID" value="CAD7249428.1"/>
    <property type="molecule type" value="Genomic_DNA"/>
</dbReference>
<dbReference type="SMART" id="SM00702">
    <property type="entry name" value="P4Hc"/>
    <property type="match status" value="1"/>
</dbReference>
<keyword evidence="10" id="KW-0347">Helicase</keyword>
<keyword evidence="8" id="KW-0227">DNA damage</keyword>
<keyword evidence="18" id="KW-0539">Nucleus</keyword>
<dbReference type="SMART" id="SM00488">
    <property type="entry name" value="DEXDc2"/>
    <property type="match status" value="1"/>
</dbReference>
<dbReference type="PANTHER" id="PTHR11472:SF47">
    <property type="entry name" value="FANCONI ANEMIA GROUP J PROTEIN"/>
    <property type="match status" value="1"/>
</dbReference>
<dbReference type="OrthoDB" id="19182at2759"/>
<gene>
    <name evidence="25" type="ORF">DSTB1V02_LOCUS9225</name>
</gene>
<evidence type="ECO:0000256" key="20">
    <source>
        <dbReference type="ARBA" id="ARBA00048954"/>
    </source>
</evidence>
<dbReference type="InterPro" id="IPR006620">
    <property type="entry name" value="Pro_4_hyd_alph"/>
</dbReference>
<feature type="compositionally biased region" description="Low complexity" evidence="22">
    <location>
        <begin position="99"/>
        <end position="109"/>
    </location>
</feature>
<dbReference type="EMBL" id="CAJPEV010002289">
    <property type="protein sequence ID" value="CAG0896403.1"/>
    <property type="molecule type" value="Genomic_DNA"/>
</dbReference>
<feature type="region of interest" description="Disordered" evidence="22">
    <location>
        <begin position="126"/>
        <end position="146"/>
    </location>
</feature>
<reference evidence="25" key="1">
    <citation type="submission" date="2020-11" db="EMBL/GenBank/DDBJ databases">
        <authorList>
            <person name="Tran Van P."/>
        </authorList>
    </citation>
    <scope>NUCLEOTIDE SEQUENCE</scope>
</reference>
<proteinExistence type="inferred from homology"/>
<dbReference type="GO" id="GO:0005634">
    <property type="term" value="C:nucleus"/>
    <property type="evidence" value="ECO:0007669"/>
    <property type="project" value="UniProtKB-SubCell"/>
</dbReference>
<evidence type="ECO:0000259" key="24">
    <source>
        <dbReference type="PROSITE" id="PS51471"/>
    </source>
</evidence>
<evidence type="ECO:0000256" key="17">
    <source>
        <dbReference type="ARBA" id="ARBA00023235"/>
    </source>
</evidence>
<comment type="catalytic activity">
    <reaction evidence="20">
        <text>ATP + H2O = ADP + phosphate + H(+)</text>
        <dbReference type="Rhea" id="RHEA:13065"/>
        <dbReference type="ChEBI" id="CHEBI:15377"/>
        <dbReference type="ChEBI" id="CHEBI:15378"/>
        <dbReference type="ChEBI" id="CHEBI:30616"/>
        <dbReference type="ChEBI" id="CHEBI:43474"/>
        <dbReference type="ChEBI" id="CHEBI:456216"/>
        <dbReference type="EC" id="5.6.2.3"/>
    </reaction>
</comment>
<evidence type="ECO:0000256" key="12">
    <source>
        <dbReference type="ARBA" id="ARBA00022964"/>
    </source>
</evidence>
<keyword evidence="17" id="KW-0413">Isomerase</keyword>
<dbReference type="Gene3D" id="3.40.50.300">
    <property type="entry name" value="P-loop containing nucleotide triphosphate hydrolases"/>
    <property type="match status" value="2"/>
</dbReference>
<evidence type="ECO:0000256" key="6">
    <source>
        <dbReference type="ARBA" id="ARBA00022723"/>
    </source>
</evidence>
<name>A0A7R9A8F4_9CRUS</name>
<organism evidence="25">
    <name type="scientific">Darwinula stevensoni</name>
    <dbReference type="NCBI Taxonomy" id="69355"/>
    <lineage>
        <taxon>Eukaryota</taxon>
        <taxon>Metazoa</taxon>
        <taxon>Ecdysozoa</taxon>
        <taxon>Arthropoda</taxon>
        <taxon>Crustacea</taxon>
        <taxon>Oligostraca</taxon>
        <taxon>Ostracoda</taxon>
        <taxon>Podocopa</taxon>
        <taxon>Podocopida</taxon>
        <taxon>Darwinulocopina</taxon>
        <taxon>Darwinuloidea</taxon>
        <taxon>Darwinulidae</taxon>
        <taxon>Darwinula</taxon>
    </lineage>
</organism>
<comment type="subcellular location">
    <subcellularLocation>
        <location evidence="3">Nucleus</location>
    </subcellularLocation>
</comment>
<dbReference type="Pfam" id="PF06733">
    <property type="entry name" value="DEAD_2"/>
    <property type="match status" value="1"/>
</dbReference>
<feature type="domain" description="Fe2OG dioxygenase" evidence="24">
    <location>
        <begin position="1035"/>
        <end position="1136"/>
    </location>
</feature>
<keyword evidence="7" id="KW-0547">Nucleotide-binding</keyword>
<dbReference type="PANTHER" id="PTHR11472">
    <property type="entry name" value="DNA REPAIR DEAD HELICASE RAD3/XP-D SUBFAMILY MEMBER"/>
    <property type="match status" value="1"/>
</dbReference>
<evidence type="ECO:0000256" key="13">
    <source>
        <dbReference type="ARBA" id="ARBA00023002"/>
    </source>
</evidence>
<dbReference type="EC" id="5.6.2.3" evidence="19"/>
<feature type="region of interest" description="Disordered" evidence="22">
    <location>
        <begin position="47"/>
        <end position="70"/>
    </location>
</feature>
<dbReference type="Pfam" id="PF25238">
    <property type="entry name" value="OGFOD2-like"/>
    <property type="match status" value="1"/>
</dbReference>
<dbReference type="GO" id="GO:0051213">
    <property type="term" value="F:dioxygenase activity"/>
    <property type="evidence" value="ECO:0007669"/>
    <property type="project" value="UniProtKB-KW"/>
</dbReference>
<evidence type="ECO:0000259" key="23">
    <source>
        <dbReference type="PROSITE" id="PS51193"/>
    </source>
</evidence>
<comment type="similarity">
    <text evidence="4">Belongs to the DEAD box helicase family. DEAH subfamily.</text>
</comment>
<dbReference type="GO" id="GO:0051539">
    <property type="term" value="F:4 iron, 4 sulfur cluster binding"/>
    <property type="evidence" value="ECO:0007669"/>
    <property type="project" value="UniProtKB-KW"/>
</dbReference>
<dbReference type="SMART" id="SM00491">
    <property type="entry name" value="HELICc2"/>
    <property type="match status" value="1"/>
</dbReference>
<feature type="region of interest" description="Disordered" evidence="22">
    <location>
        <begin position="1172"/>
        <end position="1202"/>
    </location>
</feature>
<evidence type="ECO:0000256" key="21">
    <source>
        <dbReference type="ARBA" id="ARBA00082714"/>
    </source>
</evidence>
<dbReference type="GO" id="GO:0016818">
    <property type="term" value="F:hydrolase activity, acting on acid anhydrides, in phosphorus-containing anhydrides"/>
    <property type="evidence" value="ECO:0007669"/>
    <property type="project" value="InterPro"/>
</dbReference>
<dbReference type="GO" id="GO:0016705">
    <property type="term" value="F:oxidoreductase activity, acting on paired donors, with incorporation or reduction of molecular oxygen"/>
    <property type="evidence" value="ECO:0007669"/>
    <property type="project" value="InterPro"/>
</dbReference>
<evidence type="ECO:0000256" key="4">
    <source>
        <dbReference type="ARBA" id="ARBA00008792"/>
    </source>
</evidence>
<evidence type="ECO:0000256" key="16">
    <source>
        <dbReference type="ARBA" id="ARBA00023204"/>
    </source>
</evidence>
<evidence type="ECO:0000256" key="1">
    <source>
        <dbReference type="ARBA" id="ARBA00001961"/>
    </source>
</evidence>
<dbReference type="SUPFAM" id="SSF52540">
    <property type="entry name" value="P-loop containing nucleoside triphosphate hydrolases"/>
    <property type="match status" value="1"/>
</dbReference>
<keyword evidence="26" id="KW-1185">Reference proteome</keyword>
<evidence type="ECO:0000256" key="3">
    <source>
        <dbReference type="ARBA" id="ARBA00004123"/>
    </source>
</evidence>
<evidence type="ECO:0000256" key="10">
    <source>
        <dbReference type="ARBA" id="ARBA00022806"/>
    </source>
</evidence>
<dbReference type="InterPro" id="IPR045028">
    <property type="entry name" value="DinG/Rad3-like"/>
</dbReference>
<keyword evidence="13" id="KW-0560">Oxidoreductase</keyword>
<dbReference type="GO" id="GO:1990918">
    <property type="term" value="P:double-strand break repair involved in meiotic recombination"/>
    <property type="evidence" value="ECO:0007669"/>
    <property type="project" value="TreeGrafter"/>
</dbReference>
<keyword evidence="11" id="KW-0067">ATP-binding</keyword>
<evidence type="ECO:0000256" key="5">
    <source>
        <dbReference type="ARBA" id="ARBA00022485"/>
    </source>
</evidence>
<dbReference type="AlphaFoldDB" id="A0A7R9A8F4"/>
<keyword evidence="12" id="KW-0223">Dioxygenase</keyword>
<dbReference type="InterPro" id="IPR014013">
    <property type="entry name" value="Helic_SF1/SF2_ATP-bd_DinG/Rad3"/>
</dbReference>
<evidence type="ECO:0000256" key="19">
    <source>
        <dbReference type="ARBA" id="ARBA00044969"/>
    </source>
</evidence>
<dbReference type="InterPro" id="IPR013020">
    <property type="entry name" value="Rad3/Chl1-like"/>
</dbReference>
<dbReference type="Proteomes" id="UP000677054">
    <property type="component" value="Unassembled WGS sequence"/>
</dbReference>
<comment type="cofactor">
    <cofactor evidence="2">
        <name>[4Fe-4S] cluster</name>
        <dbReference type="ChEBI" id="CHEBI:49883"/>
    </cofactor>
</comment>
<accession>A0A7R9A8F4</accession>
<dbReference type="InterPro" id="IPR010614">
    <property type="entry name" value="RAD3-like_helicase_DEAD"/>
</dbReference>
<evidence type="ECO:0000256" key="9">
    <source>
        <dbReference type="ARBA" id="ARBA00022801"/>
    </source>
</evidence>
<dbReference type="InterPro" id="IPR005123">
    <property type="entry name" value="Oxoglu/Fe-dep_dioxygenase_dom"/>
</dbReference>
<keyword evidence="9" id="KW-0378">Hydrolase</keyword>
<dbReference type="Pfam" id="PF13307">
    <property type="entry name" value="Helicase_C_2"/>
    <property type="match status" value="1"/>
</dbReference>
<comment type="cofactor">
    <cofactor evidence="1">
        <name>L-ascorbate</name>
        <dbReference type="ChEBI" id="CHEBI:38290"/>
    </cofactor>
</comment>
<keyword evidence="6" id="KW-0479">Metal-binding</keyword>
<evidence type="ECO:0000256" key="15">
    <source>
        <dbReference type="ARBA" id="ARBA00023014"/>
    </source>
</evidence>
<feature type="region of interest" description="Disordered" evidence="22">
    <location>
        <begin position="90"/>
        <end position="113"/>
    </location>
</feature>
<dbReference type="FunFam" id="3.40.50.300:FF:000731">
    <property type="entry name" value="Fanconi anemia group J protein homolog"/>
    <property type="match status" value="1"/>
</dbReference>
<feature type="region of interest" description="Disordered" evidence="22">
    <location>
        <begin position="797"/>
        <end position="848"/>
    </location>
</feature>
<evidence type="ECO:0000313" key="25">
    <source>
        <dbReference type="EMBL" id="CAD7249428.1"/>
    </source>
</evidence>
<evidence type="ECO:0000313" key="26">
    <source>
        <dbReference type="Proteomes" id="UP000677054"/>
    </source>
</evidence>
<dbReference type="InterPro" id="IPR006554">
    <property type="entry name" value="Helicase-like_DEXD_c2"/>
</dbReference>
<sequence length="1202" mass="135684">MYELTRVMPPDMFAFCIAEKAREYNLALKRLVEMGMDPVVYDHSDANAVDLGRDEKEEREEPGGKAKRVGELTGSVAPMGFFLLSQEREDDDDLDDFRAPPSSSLSAASNGAVDLQSQATYSQAQNGMEENSLGQGPPVREGKPREMKVPKIYFGTRTHKQITQLVRELRKTAYRNVRMTVLASREHSCIHPQVSRMKNKTEGCKDVLEGKTDFGCRYKQGVSRMNTHMELLNQGLTEGWDMEDLVGMGRSLHACPYFASRDLMDNAQIVFCPYNYLLDPIIRNTMNIKLKGQILILDEAHNMEDASREAVSFTIQYNTLNEAKDDLFNLADCSTITSKASHAEMGRMLSGIGTWMGRERQDLKDTGTYGQQGNVWSGTEFLAQMENIGCGPSSHQHLLEAFWEVVREFGNAEENQERKDKNPDTPKLKTSTLTLLEVWFQVMQFLLTDGMVFKDDYKVALLEVVSGRRKAPTASAGGWYAAGGEYTMESQLTLHFWCMHPGVAFQVLKKELRSIILTSGTLSPMNSFESELATPFQIHLEASHVIDSSQVWVGTVSVGPSRVTLNASYQHAETFQFQDELGQVVLSVCRTIPHGVLAFFPSYHLMEKLAVRWKSTGLWDQLTELKEMMMEPRSGEEFHGIWKAYRDAICEGHRGALLMAVCRGKVSEGLDFADDSARAVIAVGIPFMNVKDMVVGLKKEYNNRHQGDGKRKLLTGNQWYEIQAFRALNQALGRCIRHRHDWGALVLVEERFQRFPTYVQKLSRWIRGRVAHHRDFSSAMDSLAAFTQQRLSVVCSESSSVREEPRPPLVPLQVSAEELDEDERDRNGKRRRGSSSCSSAQMGKPKKIQYLDDEEDEGHEAFLEEYGTELNARCPGRAIEDILAQVEREVTRRKKLLEETPERRSLIRRSYTPLHPHLYSLSEDFLTEEFRRLVDLCHTHKGERKEVLKEIPRTSLVGQDVYSISVFQKSFCTQFLEEMNHFKSSGLPVERPNSMNNYGVLLGDLGWDVGFLDPLRERYINPVSRLLFPTSGGGSLDSQRGFIVSYDAAKGDVDLAYHYDNAEVTLNICLNEEFEGGHLYFGATKSDVSSPKSDFKNVFGYEHKLGHGVLHLGSHLHGALPIESGERHNLVIWFRASVVRNQVCPMCHEPPDVVPVVEGYGDGFTLHSQGCLEEDEEEQRLQDAKHTGATPPPIPLSSCSIS</sequence>
<dbReference type="InterPro" id="IPR027417">
    <property type="entry name" value="P-loop_NTPase"/>
</dbReference>
<evidence type="ECO:0000256" key="11">
    <source>
        <dbReference type="ARBA" id="ARBA00022840"/>
    </source>
</evidence>
<dbReference type="GO" id="GO:0006289">
    <property type="term" value="P:nucleotide-excision repair"/>
    <property type="evidence" value="ECO:0007669"/>
    <property type="project" value="TreeGrafter"/>
</dbReference>
<keyword evidence="16" id="KW-0234">DNA repair</keyword>
<protein>
    <recommendedName>
        <fullName evidence="19">DNA 5'-3' helicase</fullName>
        <ecNumber evidence="19">5.6.2.3</ecNumber>
    </recommendedName>
    <alternativeName>
        <fullName evidence="21">DNA 5'-3' helicase FANCJ</fullName>
    </alternativeName>
</protein>
<keyword evidence="5" id="KW-0004">4Fe-4S</keyword>
<dbReference type="GO" id="GO:0031418">
    <property type="term" value="F:L-ascorbic acid binding"/>
    <property type="evidence" value="ECO:0007669"/>
    <property type="project" value="InterPro"/>
</dbReference>
<dbReference type="PROSITE" id="PS51193">
    <property type="entry name" value="HELICASE_ATP_BIND_2"/>
    <property type="match status" value="1"/>
</dbReference>
<dbReference type="CDD" id="cd18788">
    <property type="entry name" value="SF2_C_XPD"/>
    <property type="match status" value="1"/>
</dbReference>
<dbReference type="GO" id="GO:0003677">
    <property type="term" value="F:DNA binding"/>
    <property type="evidence" value="ECO:0007669"/>
    <property type="project" value="InterPro"/>
</dbReference>